<name>A0A3N4RLN2_9ACTN</name>
<dbReference type="InterPro" id="IPR007527">
    <property type="entry name" value="Znf_SWIM"/>
</dbReference>
<gene>
    <name evidence="4" type="ORF">EDD38_2643</name>
</gene>
<accession>A0A3N4RLN2</accession>
<dbReference type="PROSITE" id="PS50966">
    <property type="entry name" value="ZF_SWIM"/>
    <property type="match status" value="1"/>
</dbReference>
<organism evidence="4 5">
    <name type="scientific">Kitasatospora cineracea</name>
    <dbReference type="NCBI Taxonomy" id="88074"/>
    <lineage>
        <taxon>Bacteria</taxon>
        <taxon>Bacillati</taxon>
        <taxon>Actinomycetota</taxon>
        <taxon>Actinomycetes</taxon>
        <taxon>Kitasatosporales</taxon>
        <taxon>Streptomycetaceae</taxon>
        <taxon>Kitasatospora</taxon>
    </lineage>
</organism>
<keyword evidence="1" id="KW-0862">Zinc</keyword>
<feature type="region of interest" description="Disordered" evidence="2">
    <location>
        <begin position="130"/>
        <end position="152"/>
    </location>
</feature>
<keyword evidence="1" id="KW-0479">Metal-binding</keyword>
<proteinExistence type="predicted"/>
<evidence type="ECO:0000313" key="5">
    <source>
        <dbReference type="Proteomes" id="UP000266906"/>
    </source>
</evidence>
<feature type="compositionally biased region" description="Basic and acidic residues" evidence="2">
    <location>
        <begin position="139"/>
        <end position="149"/>
    </location>
</feature>
<keyword evidence="5" id="KW-1185">Reference proteome</keyword>
<evidence type="ECO:0000256" key="1">
    <source>
        <dbReference type="PROSITE-ProRule" id="PRU00325"/>
    </source>
</evidence>
<reference evidence="4 5" key="1">
    <citation type="submission" date="2018-11" db="EMBL/GenBank/DDBJ databases">
        <title>Sequencing the genomes of 1000 actinobacteria strains.</title>
        <authorList>
            <person name="Klenk H.-P."/>
        </authorList>
    </citation>
    <scope>NUCLEOTIDE SEQUENCE [LARGE SCALE GENOMIC DNA]</scope>
    <source>
        <strain evidence="4 5">DSM 44781</strain>
    </source>
</reference>
<evidence type="ECO:0000259" key="3">
    <source>
        <dbReference type="PROSITE" id="PS50966"/>
    </source>
</evidence>
<feature type="domain" description="SWIM-type" evidence="3">
    <location>
        <begin position="62"/>
        <end position="95"/>
    </location>
</feature>
<dbReference type="Proteomes" id="UP000266906">
    <property type="component" value="Unassembled WGS sequence"/>
</dbReference>
<evidence type="ECO:0000313" key="4">
    <source>
        <dbReference type="EMBL" id="RPE34328.1"/>
    </source>
</evidence>
<evidence type="ECO:0000256" key="2">
    <source>
        <dbReference type="SAM" id="MobiDB-lite"/>
    </source>
</evidence>
<protein>
    <submittedName>
        <fullName evidence="4">SWIM zinc finger protein</fullName>
    </submittedName>
</protein>
<dbReference type="AlphaFoldDB" id="A0A3N4RLN2"/>
<dbReference type="GO" id="GO:0008270">
    <property type="term" value="F:zinc ion binding"/>
    <property type="evidence" value="ECO:0007669"/>
    <property type="project" value="UniProtKB-KW"/>
</dbReference>
<keyword evidence="1" id="KW-0863">Zinc-finger</keyword>
<dbReference type="Pfam" id="PF04434">
    <property type="entry name" value="SWIM"/>
    <property type="match status" value="1"/>
</dbReference>
<dbReference type="EMBL" id="RKQG01000001">
    <property type="protein sequence ID" value="RPE34328.1"/>
    <property type="molecule type" value="Genomic_DNA"/>
</dbReference>
<sequence length="445" mass="46583">MGPPNVGAMEERWSTEHVLSLAPDPASLKAAGKLSGPAPWSATGTGGGALWGLCKGSGSTPYRTAVELGTPAYKCSCPSRKFPCKHALGLLLLWAAGPGAVADGATPPDWAQEWLDGRGRAAADKAAKQQAKAADADPEAARKRAEKRSARVAGGARELRLRLADGVRRGLADPQPAGTWEEVAARMVDAQAPGLASRVRALAEAPQDELLEEYAMLHLLAGAYGRIDTLPQALAATVRTRVGFTTDTAELLAGPTVRDRWHVLGSRDTADDRLTTRRVWLRGAKTGRQALLLAFGRPGQAPDLALPTGRLLEADLAYHPGARPLRAVLGARYGSPEPAPAAAPAGLSPAAALAEYGAAVAEDPWLDSWPAVLADVVPVRTPDGWQLTDGTHTLSVRRGALPEPALWRLAAVSAGHPVTLFGECGHHGFAPVTAWDADHRPVALG</sequence>
<comment type="caution">
    <text evidence="4">The sequence shown here is derived from an EMBL/GenBank/DDBJ whole genome shotgun (WGS) entry which is preliminary data.</text>
</comment>